<proteinExistence type="predicted"/>
<gene>
    <name evidence="2" type="ORF">JL811_08495</name>
</gene>
<accession>A0A8K0VDF1</accession>
<keyword evidence="1" id="KW-1133">Transmembrane helix</keyword>
<dbReference type="RefSeq" id="WP_202688095.1">
    <property type="nucleotide sequence ID" value="NZ_JAESVN010000003.1"/>
</dbReference>
<comment type="caution">
    <text evidence="2">The sequence shown here is derived from an EMBL/GenBank/DDBJ whole genome shotgun (WGS) entry which is preliminary data.</text>
</comment>
<keyword evidence="1" id="KW-0472">Membrane</keyword>
<protein>
    <submittedName>
        <fullName evidence="2">Uncharacterized protein</fullName>
    </submittedName>
</protein>
<sequence>MHFQGQQLISQSTYVSSRTLVTVALAKVFSIWYGVDTSELEVFGLKLGGAFDQALPILIGFLALNHLLNWLADLHAFQVWNSSSKVGGSSAFGYGGNPLQSQLEDAIKRIGNIEESAHGVLDSVEKGKPFETGSQESQRMQHMVKLSEEQVDLLSKLQTRVSSLTFHGHMYLWGWFCLMPFGVAGYAIYLSTHCL</sequence>
<feature type="transmembrane region" description="Helical" evidence="1">
    <location>
        <begin position="170"/>
        <end position="189"/>
    </location>
</feature>
<dbReference type="AlphaFoldDB" id="A0A8K0VDF1"/>
<feature type="transmembrane region" description="Helical" evidence="1">
    <location>
        <begin position="53"/>
        <end position="72"/>
    </location>
</feature>
<keyword evidence="1" id="KW-0812">Transmembrane</keyword>
<name>A0A8K0VDF1_9RHOB</name>
<reference evidence="2" key="1">
    <citation type="submission" date="2021-01" db="EMBL/GenBank/DDBJ databases">
        <title>Tabrizicola alba sp. nov. a motile alkaliphilic bacterium isolated from a soda lake.</title>
        <authorList>
            <person name="Szuroczki S."/>
            <person name="Abbaszade G."/>
            <person name="Schumann P."/>
            <person name="Toth E."/>
        </authorList>
    </citation>
    <scope>NUCLEOTIDE SEQUENCE</scope>
    <source>
        <strain evidence="2">DMG-N-6</strain>
    </source>
</reference>
<dbReference type="Proteomes" id="UP000648908">
    <property type="component" value="Unassembled WGS sequence"/>
</dbReference>
<feature type="transmembrane region" description="Helical" evidence="1">
    <location>
        <begin position="12"/>
        <end position="33"/>
    </location>
</feature>
<evidence type="ECO:0000313" key="2">
    <source>
        <dbReference type="EMBL" id="MBL4917262.1"/>
    </source>
</evidence>
<keyword evidence="3" id="KW-1185">Reference proteome</keyword>
<organism evidence="2 3">
    <name type="scientific">Szabonella alba</name>
    <dbReference type="NCBI Taxonomy" id="2804194"/>
    <lineage>
        <taxon>Bacteria</taxon>
        <taxon>Pseudomonadati</taxon>
        <taxon>Pseudomonadota</taxon>
        <taxon>Alphaproteobacteria</taxon>
        <taxon>Rhodobacterales</taxon>
        <taxon>Paracoccaceae</taxon>
        <taxon>Szabonella</taxon>
    </lineage>
</organism>
<dbReference type="EMBL" id="JAESVN010000003">
    <property type="protein sequence ID" value="MBL4917262.1"/>
    <property type="molecule type" value="Genomic_DNA"/>
</dbReference>
<evidence type="ECO:0000256" key="1">
    <source>
        <dbReference type="SAM" id="Phobius"/>
    </source>
</evidence>
<evidence type="ECO:0000313" key="3">
    <source>
        <dbReference type="Proteomes" id="UP000648908"/>
    </source>
</evidence>